<dbReference type="InterPro" id="IPR001173">
    <property type="entry name" value="Glyco_trans_2-like"/>
</dbReference>
<evidence type="ECO:0000256" key="3">
    <source>
        <dbReference type="ARBA" id="ARBA00022679"/>
    </source>
</evidence>
<dbReference type="InterPro" id="IPR029044">
    <property type="entry name" value="Nucleotide-diphossugar_trans"/>
</dbReference>
<dbReference type="PANTHER" id="PTHR43179">
    <property type="entry name" value="RHAMNOSYLTRANSFERASE WBBL"/>
    <property type="match status" value="1"/>
</dbReference>
<feature type="domain" description="Glycosyltransferase 2-like" evidence="4">
    <location>
        <begin position="18"/>
        <end position="97"/>
    </location>
</feature>
<evidence type="ECO:0000256" key="2">
    <source>
        <dbReference type="ARBA" id="ARBA00022676"/>
    </source>
</evidence>
<organism evidence="5">
    <name type="scientific">Ditylum brightwellii</name>
    <dbReference type="NCBI Taxonomy" id="49249"/>
    <lineage>
        <taxon>Eukaryota</taxon>
        <taxon>Sar</taxon>
        <taxon>Stramenopiles</taxon>
        <taxon>Ochrophyta</taxon>
        <taxon>Bacillariophyta</taxon>
        <taxon>Mediophyceae</taxon>
        <taxon>Lithodesmiophycidae</taxon>
        <taxon>Lithodesmiales</taxon>
        <taxon>Lithodesmiaceae</taxon>
        <taxon>Ditylum</taxon>
    </lineage>
</organism>
<keyword evidence="3" id="KW-0808">Transferase</keyword>
<reference evidence="5" key="1">
    <citation type="submission" date="2021-01" db="EMBL/GenBank/DDBJ databases">
        <authorList>
            <person name="Corre E."/>
            <person name="Pelletier E."/>
            <person name="Niang G."/>
            <person name="Scheremetjew M."/>
            <person name="Finn R."/>
            <person name="Kale V."/>
            <person name="Holt S."/>
            <person name="Cochrane G."/>
            <person name="Meng A."/>
            <person name="Brown T."/>
            <person name="Cohen L."/>
        </authorList>
    </citation>
    <scope>NUCLEOTIDE SEQUENCE</scope>
    <source>
        <strain evidence="5">Pop2</strain>
    </source>
</reference>
<dbReference type="GO" id="GO:0016757">
    <property type="term" value="F:glycosyltransferase activity"/>
    <property type="evidence" value="ECO:0007669"/>
    <property type="project" value="UniProtKB-KW"/>
</dbReference>
<dbReference type="AlphaFoldDB" id="A0A7S2EQ09"/>
<protein>
    <recommendedName>
        <fullName evidence="4">Glycosyltransferase 2-like domain-containing protein</fullName>
    </recommendedName>
</protein>
<dbReference type="EMBL" id="HBGN01031686">
    <property type="protein sequence ID" value="CAD9348492.1"/>
    <property type="molecule type" value="Transcribed_RNA"/>
</dbReference>
<accession>A0A7S2EQ09</accession>
<evidence type="ECO:0000256" key="1">
    <source>
        <dbReference type="ARBA" id="ARBA00006739"/>
    </source>
</evidence>
<evidence type="ECO:0000259" key="4">
    <source>
        <dbReference type="Pfam" id="PF00535"/>
    </source>
</evidence>
<dbReference type="PANTHER" id="PTHR43179:SF12">
    <property type="entry name" value="GALACTOFURANOSYLTRANSFERASE GLFT2"/>
    <property type="match status" value="1"/>
</dbReference>
<dbReference type="SUPFAM" id="SSF53448">
    <property type="entry name" value="Nucleotide-diphospho-sugar transferases"/>
    <property type="match status" value="1"/>
</dbReference>
<proteinExistence type="inferred from homology"/>
<dbReference type="Gene3D" id="3.90.550.10">
    <property type="entry name" value="Spore Coat Polysaccharide Biosynthesis Protein SpsA, Chain A"/>
    <property type="match status" value="1"/>
</dbReference>
<sequence length="360" mass="41153">MYVKFWIVVDNPDKENVDHVKTIATKMNEKLPDSNYFVNVIHYGDNRGASYARNTGYNYSTADWVLFLDDDIIPDPSIIDAYAGSIQRYPNAKVMVGLSELPRAFNTWTEILQTSNVMYFYGIANHRIHPPWGVTANLMVKGSRHNQPVQFKALYPKTGGGEDIDFVFQMKEYYKAAAKTEGVVVGVKGAKVQHPWWNKGKCCYKQINGWANGDSMCLLEWPEKTFFVAPNWVECIVFLSLAHVLFLEQPLCVSPLLKSLIAISTFDHVTKTIGFLTSASRSCPRSHFLRQIIVAFGGSTVISAQEITRVYCALKRLCFKSLCRRMDWFDGQAKMEVFDFQLRSVLYFLVYSLIVYCYYS</sequence>
<gene>
    <name evidence="5" type="ORF">DBRI1063_LOCUS20444</name>
</gene>
<dbReference type="CDD" id="cd00761">
    <property type="entry name" value="Glyco_tranf_GTA_type"/>
    <property type="match status" value="1"/>
</dbReference>
<dbReference type="Pfam" id="PF00535">
    <property type="entry name" value="Glycos_transf_2"/>
    <property type="match status" value="1"/>
</dbReference>
<comment type="similarity">
    <text evidence="1">Belongs to the glycosyltransferase 2 family.</text>
</comment>
<name>A0A7S2EQ09_9STRA</name>
<keyword evidence="2" id="KW-0328">Glycosyltransferase</keyword>
<evidence type="ECO:0000313" key="5">
    <source>
        <dbReference type="EMBL" id="CAD9348492.1"/>
    </source>
</evidence>